<evidence type="ECO:0000256" key="1">
    <source>
        <dbReference type="SAM" id="MobiDB-lite"/>
    </source>
</evidence>
<organism evidence="2 3">
    <name type="scientific">Planoprotostelium fungivorum</name>
    <dbReference type="NCBI Taxonomy" id="1890364"/>
    <lineage>
        <taxon>Eukaryota</taxon>
        <taxon>Amoebozoa</taxon>
        <taxon>Evosea</taxon>
        <taxon>Variosea</taxon>
        <taxon>Cavosteliida</taxon>
        <taxon>Cavosteliaceae</taxon>
        <taxon>Planoprotostelium</taxon>
    </lineage>
</organism>
<dbReference type="GO" id="GO:0003676">
    <property type="term" value="F:nucleic acid binding"/>
    <property type="evidence" value="ECO:0007669"/>
    <property type="project" value="InterPro"/>
</dbReference>
<dbReference type="OrthoDB" id="8948897at2759"/>
<protein>
    <recommendedName>
        <fullName evidence="4">Integrase zinc-binding domain-containing protein</fullName>
    </recommendedName>
</protein>
<feature type="compositionally biased region" description="Basic and acidic residues" evidence="1">
    <location>
        <begin position="354"/>
        <end position="380"/>
    </location>
</feature>
<dbReference type="AlphaFoldDB" id="A0A2P6MM34"/>
<dbReference type="Gene3D" id="3.30.420.10">
    <property type="entry name" value="Ribonuclease H-like superfamily/Ribonuclease H"/>
    <property type="match status" value="1"/>
</dbReference>
<name>A0A2P6MM34_9EUKA</name>
<dbReference type="InParanoid" id="A0A2P6MM34"/>
<accession>A0A2P6MM34</accession>
<dbReference type="SUPFAM" id="SSF53098">
    <property type="entry name" value="Ribonuclease H-like"/>
    <property type="match status" value="1"/>
</dbReference>
<feature type="region of interest" description="Disordered" evidence="1">
    <location>
        <begin position="354"/>
        <end position="405"/>
    </location>
</feature>
<evidence type="ECO:0000313" key="2">
    <source>
        <dbReference type="EMBL" id="PRP72761.1"/>
    </source>
</evidence>
<dbReference type="Proteomes" id="UP000241769">
    <property type="component" value="Unassembled WGS sequence"/>
</dbReference>
<sequence length="405" mass="47449">MHDGFLLFLDVGKCRRWNLQACKSGRSPVSWNLQASTTKYRSISAAHSHIIQRALHRVMPFCHLSKVRLALNTIANVIRPRPDPTEVRSALYANHVQSAYKNDAEDHLRSQCHHGLQCVRGCDQIKNTPEELLLVMWRHMTPSGKKLEGNDAGPQREKHALWNWTRTVREKTMLQNINNHAVCIWLQRTERSKHETSVLGWFRLVCQDQVQHTVNWLHFKTGHGGRDMMYYMAISLRLYWPGMKEDLTGAGHSCSVCRLKVNFIYRLPLNNIIDSEPLQRGIIDVTYLPPYDDQDEDGHHCWQYLIVMVDHFTKMAWAKPAEHRNAATIGSSFRSTTVTTYNFSKRTLKDFKKQMEEHEEARKEEREREEAARREEEARRRPFLFGRKKQFPPQDDPASKRQRKE</sequence>
<dbReference type="EMBL" id="MDYQ01000812">
    <property type="protein sequence ID" value="PRP72761.1"/>
    <property type="molecule type" value="Genomic_DNA"/>
</dbReference>
<dbReference type="InterPro" id="IPR012337">
    <property type="entry name" value="RNaseH-like_sf"/>
</dbReference>
<dbReference type="Gene3D" id="1.10.340.70">
    <property type="match status" value="1"/>
</dbReference>
<comment type="caution">
    <text evidence="2">The sequence shown here is derived from an EMBL/GenBank/DDBJ whole genome shotgun (WGS) entry which is preliminary data.</text>
</comment>
<gene>
    <name evidence="2" type="ORF">PROFUN_07661</name>
</gene>
<proteinExistence type="predicted"/>
<reference evidence="2 3" key="1">
    <citation type="journal article" date="2018" name="Genome Biol. Evol.">
        <title>Multiple Roots of Fruiting Body Formation in Amoebozoa.</title>
        <authorList>
            <person name="Hillmann F."/>
            <person name="Forbes G."/>
            <person name="Novohradska S."/>
            <person name="Ferling I."/>
            <person name="Riege K."/>
            <person name="Groth M."/>
            <person name="Westermann M."/>
            <person name="Marz M."/>
            <person name="Spaller T."/>
            <person name="Winckler T."/>
            <person name="Schaap P."/>
            <person name="Glockner G."/>
        </authorList>
    </citation>
    <scope>NUCLEOTIDE SEQUENCE [LARGE SCALE GENOMIC DNA]</scope>
    <source>
        <strain evidence="2 3">Jena</strain>
    </source>
</reference>
<dbReference type="InterPro" id="IPR036397">
    <property type="entry name" value="RNaseH_sf"/>
</dbReference>
<keyword evidence="3" id="KW-1185">Reference proteome</keyword>
<evidence type="ECO:0000313" key="3">
    <source>
        <dbReference type="Proteomes" id="UP000241769"/>
    </source>
</evidence>
<evidence type="ECO:0008006" key="4">
    <source>
        <dbReference type="Google" id="ProtNLM"/>
    </source>
</evidence>